<dbReference type="PANTHER" id="PTHR33570">
    <property type="entry name" value="4-CARBOXYMUCONOLACTONE DECARBOXYLASE FAMILY PROTEIN"/>
    <property type="match status" value="1"/>
</dbReference>
<dbReference type="SUPFAM" id="SSF69118">
    <property type="entry name" value="AhpD-like"/>
    <property type="match status" value="1"/>
</dbReference>
<name>A0A1J5QWP4_9ZZZZ</name>
<dbReference type="Pfam" id="PF02627">
    <property type="entry name" value="CMD"/>
    <property type="match status" value="1"/>
</dbReference>
<protein>
    <submittedName>
        <fullName evidence="2">Carboxymuconolactone decarboxylase family protein</fullName>
    </submittedName>
</protein>
<dbReference type="GO" id="GO:0051920">
    <property type="term" value="F:peroxiredoxin activity"/>
    <property type="evidence" value="ECO:0007669"/>
    <property type="project" value="InterPro"/>
</dbReference>
<sequence length="132" mass="14175">MQQPSERYRRGWEMLKAIDGEAGERVIAALQDIAPDLARYIIEFGFGDVYSRGVLTLKEREIATVAALAALGNAQPQLKVHLHGALNVGCTREELVEVLIQMAVYAGFPAALNGIFALQAVLAERAAATPAG</sequence>
<dbReference type="InterPro" id="IPR029032">
    <property type="entry name" value="AhpD-like"/>
</dbReference>
<gene>
    <name evidence="2" type="ORF">GALL_301590</name>
</gene>
<dbReference type="InterPro" id="IPR003779">
    <property type="entry name" value="CMD-like"/>
</dbReference>
<dbReference type="Gene3D" id="1.20.1290.10">
    <property type="entry name" value="AhpD-like"/>
    <property type="match status" value="1"/>
</dbReference>
<feature type="domain" description="Carboxymuconolactone decarboxylase-like" evidence="1">
    <location>
        <begin position="35"/>
        <end position="119"/>
    </location>
</feature>
<dbReference type="EMBL" id="MLJW01000394">
    <property type="protein sequence ID" value="OIQ87976.1"/>
    <property type="molecule type" value="Genomic_DNA"/>
</dbReference>
<proteinExistence type="predicted"/>
<accession>A0A1J5QWP4</accession>
<dbReference type="AlphaFoldDB" id="A0A1J5QWP4"/>
<evidence type="ECO:0000313" key="2">
    <source>
        <dbReference type="EMBL" id="OIQ87976.1"/>
    </source>
</evidence>
<organism evidence="2">
    <name type="scientific">mine drainage metagenome</name>
    <dbReference type="NCBI Taxonomy" id="410659"/>
    <lineage>
        <taxon>unclassified sequences</taxon>
        <taxon>metagenomes</taxon>
        <taxon>ecological metagenomes</taxon>
    </lineage>
</organism>
<dbReference type="PANTHER" id="PTHR33570:SF10">
    <property type="entry name" value="GAMMA-CARBOXYMUCONOLACTONE DECARBOXYLASE"/>
    <property type="match status" value="1"/>
</dbReference>
<comment type="caution">
    <text evidence="2">The sequence shown here is derived from an EMBL/GenBank/DDBJ whole genome shotgun (WGS) entry which is preliminary data.</text>
</comment>
<reference evidence="2" key="1">
    <citation type="submission" date="2016-10" db="EMBL/GenBank/DDBJ databases">
        <title>Sequence of Gallionella enrichment culture.</title>
        <authorList>
            <person name="Poehlein A."/>
            <person name="Muehling M."/>
            <person name="Daniel R."/>
        </authorList>
    </citation>
    <scope>NUCLEOTIDE SEQUENCE</scope>
</reference>
<evidence type="ECO:0000259" key="1">
    <source>
        <dbReference type="Pfam" id="PF02627"/>
    </source>
</evidence>
<dbReference type="InterPro" id="IPR052512">
    <property type="entry name" value="4CMD/NDH-1_regulator"/>
</dbReference>